<sequence>MSNPLDRIILNENAYFYTKDTNSFYSNAHITDLFVDISRNKSGNYLLNIKKQSKQIRGIPLEFSICVFKYVTIPSFIDKPIPRWEEEKIAYLLIVDFKDHVLISKKSVFSREDLLHKDLVSLDYSTLATLFVEDSTNFERFTLNNTSVSSDAIKGKTLEANDLRKSFSGFGASKYVVNSLRLSNNEEKTSIALNTSRISNYGEKRYLNELLNWAATTVLRIRTHVQKNSFLNIFATPIDYESNRGLLTPISLLFSLTRLNNHIESQEITGCELYINEDKSRVIPLLEILKSLKNVFDIEKVVSGSDVLYKVSNKLVKDIVVMMNRKSITLSSKKAKNLNFKFNDGSTENLLQYFNRHNDYIINFEDLSLVYTSRKLFKDSKLVGFIDNFLEIFTGNSALLTTTSEKGTFNTTSVGFSTTSIFHYIDNILVPASDYAFLDDLGDEWADFITLKDNKISFIHAKNGDTQLSASSFHDIVGQALKNIGNFSPSDDQLSTTKNTKWSKNYILDGITTKIPRLRNGGTVDAAVTAYEKILVSANVRKEIILVIDFISKGLLQDRLQNLQNNIAFRERSQVIQLLWIISSLINSCSENGIEIHVHCKP</sequence>
<dbReference type="Proteomes" id="UP000323994">
    <property type="component" value="Unassembled WGS sequence"/>
</dbReference>
<name>A0A5M8QYY5_9BACT</name>
<organism evidence="1 2">
    <name type="scientific">Dyadobacter flavalbus</name>
    <dbReference type="NCBI Taxonomy" id="2579942"/>
    <lineage>
        <taxon>Bacteria</taxon>
        <taxon>Pseudomonadati</taxon>
        <taxon>Bacteroidota</taxon>
        <taxon>Cytophagia</taxon>
        <taxon>Cytophagales</taxon>
        <taxon>Spirosomataceae</taxon>
        <taxon>Dyadobacter</taxon>
    </lineage>
</organism>
<keyword evidence="2" id="KW-1185">Reference proteome</keyword>
<proteinExistence type="predicted"/>
<comment type="caution">
    <text evidence="1">The sequence shown here is derived from an EMBL/GenBank/DDBJ whole genome shotgun (WGS) entry which is preliminary data.</text>
</comment>
<dbReference type="AlphaFoldDB" id="A0A5M8QYY5"/>
<evidence type="ECO:0000313" key="1">
    <source>
        <dbReference type="EMBL" id="KAA6440608.1"/>
    </source>
</evidence>
<accession>A0A5M8QYY5</accession>
<reference evidence="1 2" key="1">
    <citation type="submission" date="2019-05" db="EMBL/GenBank/DDBJ databases">
        <authorList>
            <person name="Qu J.-H."/>
        </authorList>
    </citation>
    <scope>NUCLEOTIDE SEQUENCE [LARGE SCALE GENOMIC DNA]</scope>
    <source>
        <strain evidence="1 2">NS28</strain>
    </source>
</reference>
<evidence type="ECO:0000313" key="2">
    <source>
        <dbReference type="Proteomes" id="UP000323994"/>
    </source>
</evidence>
<dbReference type="RefSeq" id="WP_139011600.1">
    <property type="nucleotide sequence ID" value="NZ_VBSN01000027.1"/>
</dbReference>
<gene>
    <name evidence="1" type="ORF">FEM33_08480</name>
</gene>
<dbReference type="EMBL" id="VBSN01000027">
    <property type="protein sequence ID" value="KAA6440608.1"/>
    <property type="molecule type" value="Genomic_DNA"/>
</dbReference>
<protein>
    <submittedName>
        <fullName evidence="1">Uncharacterized protein</fullName>
    </submittedName>
</protein>
<dbReference type="OrthoDB" id="5194627at2"/>